<gene>
    <name evidence="2" type="ORF">GCM10007414_17970</name>
</gene>
<comment type="caution">
    <text evidence="2">The sequence shown here is derived from an EMBL/GenBank/DDBJ whole genome shotgun (WGS) entry which is preliminary data.</text>
</comment>
<proteinExistence type="inferred from homology"/>
<dbReference type="PANTHER" id="PTHR12151">
    <property type="entry name" value="ELECTRON TRANSPORT PROTIN SCO1/SENC FAMILY MEMBER"/>
    <property type="match status" value="1"/>
</dbReference>
<evidence type="ECO:0008006" key="4">
    <source>
        <dbReference type="Google" id="ProtNLM"/>
    </source>
</evidence>
<reference evidence="3" key="1">
    <citation type="journal article" date="2019" name="Int. J. Syst. Evol. Microbiol.">
        <title>The Global Catalogue of Microorganisms (GCM) 10K type strain sequencing project: providing services to taxonomists for standard genome sequencing and annotation.</title>
        <authorList>
            <consortium name="The Broad Institute Genomics Platform"/>
            <consortium name="The Broad Institute Genome Sequencing Center for Infectious Disease"/>
            <person name="Wu L."/>
            <person name="Ma J."/>
        </authorList>
    </citation>
    <scope>NUCLEOTIDE SEQUENCE [LARGE SCALE GENOMIC DNA]</scope>
    <source>
        <strain evidence="3">CGMCC 1.10131</strain>
    </source>
</reference>
<organism evidence="2 3">
    <name type="scientific">Agarivorans gilvus</name>
    <dbReference type="NCBI Taxonomy" id="680279"/>
    <lineage>
        <taxon>Bacteria</taxon>
        <taxon>Pseudomonadati</taxon>
        <taxon>Pseudomonadota</taxon>
        <taxon>Gammaproteobacteria</taxon>
        <taxon>Alteromonadales</taxon>
        <taxon>Alteromonadaceae</taxon>
        <taxon>Agarivorans</taxon>
    </lineage>
</organism>
<name>A0ABQ1I0K6_9ALTE</name>
<dbReference type="Proteomes" id="UP000651977">
    <property type="component" value="Unassembled WGS sequence"/>
</dbReference>
<comment type="similarity">
    <text evidence="1">Belongs to the SCO1/2 family.</text>
</comment>
<dbReference type="Pfam" id="PF02630">
    <property type="entry name" value="SCO1-SenC"/>
    <property type="match status" value="1"/>
</dbReference>
<sequence length="177" mass="20440">MPGAAWLNQHISGGYGVKLNQPSLDFDWQDVAGQWHRFSDWQQGPSYVFLGFLNCSQICPVRLGQMFRFEQHLSKEWRGEALPVRFLFITVDPQNDSPALRNKIIDSQSSAFYSAQLPQQQLRQLQQRLVEQVSTQQGTIKHAGNLYLFSADARLQRVYGQWQLSLEQMQNDLNLLL</sequence>
<dbReference type="EMBL" id="BMDY01000009">
    <property type="protein sequence ID" value="GGB05063.1"/>
    <property type="molecule type" value="Genomic_DNA"/>
</dbReference>
<evidence type="ECO:0000313" key="2">
    <source>
        <dbReference type="EMBL" id="GGB05063.1"/>
    </source>
</evidence>
<dbReference type="Gene3D" id="3.40.30.10">
    <property type="entry name" value="Glutaredoxin"/>
    <property type="match status" value="1"/>
</dbReference>
<dbReference type="InterPro" id="IPR003782">
    <property type="entry name" value="SCO1/SenC"/>
</dbReference>
<evidence type="ECO:0000313" key="3">
    <source>
        <dbReference type="Proteomes" id="UP000651977"/>
    </source>
</evidence>
<dbReference type="InterPro" id="IPR036249">
    <property type="entry name" value="Thioredoxin-like_sf"/>
</dbReference>
<dbReference type="SUPFAM" id="SSF52833">
    <property type="entry name" value="Thioredoxin-like"/>
    <property type="match status" value="1"/>
</dbReference>
<accession>A0ABQ1I0K6</accession>
<evidence type="ECO:0000256" key="1">
    <source>
        <dbReference type="ARBA" id="ARBA00010996"/>
    </source>
</evidence>
<protein>
    <recommendedName>
        <fullName evidence="4">SCO family protein</fullName>
    </recommendedName>
</protein>
<keyword evidence="3" id="KW-1185">Reference proteome</keyword>
<dbReference type="PANTHER" id="PTHR12151:SF25">
    <property type="entry name" value="LINALOOL DEHYDRATASE_ISOMERASE DOMAIN-CONTAINING PROTEIN"/>
    <property type="match status" value="1"/>
</dbReference>